<keyword evidence="7" id="KW-1185">Reference proteome</keyword>
<dbReference type="Pfam" id="PF00700">
    <property type="entry name" value="Flagellin_C"/>
    <property type="match status" value="1"/>
</dbReference>
<evidence type="ECO:0000256" key="2">
    <source>
        <dbReference type="ARBA" id="ARBA00020110"/>
    </source>
</evidence>
<dbReference type="Gene3D" id="3.40.50.410">
    <property type="entry name" value="von Willebrand factor, type A domain"/>
    <property type="match status" value="1"/>
</dbReference>
<evidence type="ECO:0000256" key="3">
    <source>
        <dbReference type="ARBA" id="ARBA00023143"/>
    </source>
</evidence>
<dbReference type="GO" id="GO:0005576">
    <property type="term" value="C:extracellular region"/>
    <property type="evidence" value="ECO:0007669"/>
    <property type="project" value="UniProtKB-SubCell"/>
</dbReference>
<dbReference type="EMBL" id="FUYN01000006">
    <property type="protein sequence ID" value="SKB64356.1"/>
    <property type="molecule type" value="Genomic_DNA"/>
</dbReference>
<dbReference type="SUPFAM" id="SSF64518">
    <property type="entry name" value="Phase 1 flagellin"/>
    <property type="match status" value="1"/>
</dbReference>
<keyword evidence="4" id="KW-0964">Secreted</keyword>
<dbReference type="InterPro" id="IPR046358">
    <property type="entry name" value="Flagellin_C"/>
</dbReference>
<sequence>MKINHNLNAINAHNKMKINNNYYSKTMNRLSSGLKINSAADDSAGLSISQKMKTQIRGLYLVERNIRDGIGLLQTAEGGLSEIENPSLQRIRELAVQASNGTLTLEDRKHIQKEINELKDGIDDIANNTEFNGIKVLSPPTENIPVIGTADIIFIVDNTGSMGPIQTQVANNIVSFTQSMLSKGITELRIGVLSYYDNTYTKHEFSGEKWTSDPLAVAQVLNEISITNNGSYENNMQAIGEVVNHYDFNENTPGKNNKHIILITNEVGDDNANIDVAKTLLQDEGIQLHGIFNDSFTDLKSVVQSTGGKLIDLSSLDWGANLSSVIGTHIGESSTIIQHDKMQTIYLQVGPNFKQNFKIELFDARTHKLGISDLSVETIEDAQIAISTLDKVIELVSSRRSRFGAYQNALEHLNNSVSIYKENIVAAESRIGDADVSEEMMNLTKFRILLETSQHTLVKSNEVMNQILSFLNE</sequence>
<dbReference type="InterPro" id="IPR001029">
    <property type="entry name" value="Flagellin_N"/>
</dbReference>
<dbReference type="SMART" id="SM00327">
    <property type="entry name" value="VWA"/>
    <property type="match status" value="1"/>
</dbReference>
<evidence type="ECO:0000256" key="1">
    <source>
        <dbReference type="ARBA" id="ARBA00005709"/>
    </source>
</evidence>
<keyword evidence="3 4" id="KW-0975">Bacterial flagellum</keyword>
<reference evidence="7" key="1">
    <citation type="submission" date="2017-02" db="EMBL/GenBank/DDBJ databases">
        <authorList>
            <person name="Varghese N."/>
            <person name="Submissions S."/>
        </authorList>
    </citation>
    <scope>NUCLEOTIDE SEQUENCE [LARGE SCALE GENOMIC DNA]</scope>
    <source>
        <strain evidence="7">ATCC 35199</strain>
    </source>
</reference>
<dbReference type="InterPro" id="IPR001492">
    <property type="entry name" value="Flagellin"/>
</dbReference>
<dbReference type="GO" id="GO:0009288">
    <property type="term" value="C:bacterial-type flagellum"/>
    <property type="evidence" value="ECO:0007669"/>
    <property type="project" value="UniProtKB-SubCell"/>
</dbReference>
<dbReference type="AlphaFoldDB" id="A0A1T5CYC9"/>
<gene>
    <name evidence="6" type="ORF">SAMN02745120_2457</name>
</gene>
<protein>
    <recommendedName>
        <fullName evidence="2 4">Flagellin</fullName>
    </recommendedName>
</protein>
<keyword evidence="6" id="KW-0969">Cilium</keyword>
<dbReference type="Gene3D" id="1.20.1330.10">
    <property type="entry name" value="f41 fragment of flagellin, N-terminal domain"/>
    <property type="match status" value="1"/>
</dbReference>
<comment type="function">
    <text evidence="4">Flagellin is the subunit protein which polymerizes to form the filaments of bacterial flagella.</text>
</comment>
<dbReference type="InterPro" id="IPR042187">
    <property type="entry name" value="Flagellin_C_sub2"/>
</dbReference>
<organism evidence="6 7">
    <name type="scientific">Acetoanaerobium noterae</name>
    <dbReference type="NCBI Taxonomy" id="745369"/>
    <lineage>
        <taxon>Bacteria</taxon>
        <taxon>Bacillati</taxon>
        <taxon>Bacillota</taxon>
        <taxon>Clostridia</taxon>
        <taxon>Peptostreptococcales</taxon>
        <taxon>Filifactoraceae</taxon>
        <taxon>Acetoanaerobium</taxon>
    </lineage>
</organism>
<dbReference type="Pfam" id="PF00669">
    <property type="entry name" value="Flagellin_N"/>
    <property type="match status" value="1"/>
</dbReference>
<accession>A0A1T5CYC9</accession>
<keyword evidence="6" id="KW-0966">Cell projection</keyword>
<dbReference type="PANTHER" id="PTHR42792:SF2">
    <property type="entry name" value="FLAGELLIN"/>
    <property type="match status" value="1"/>
</dbReference>
<comment type="subcellular location">
    <subcellularLocation>
        <location evidence="4">Secreted</location>
    </subcellularLocation>
    <subcellularLocation>
        <location evidence="4">Bacterial flagellum</location>
    </subcellularLocation>
</comment>
<evidence type="ECO:0000256" key="4">
    <source>
        <dbReference type="RuleBase" id="RU362073"/>
    </source>
</evidence>
<comment type="similarity">
    <text evidence="1 4">Belongs to the bacterial flagellin family.</text>
</comment>
<dbReference type="InterPro" id="IPR036465">
    <property type="entry name" value="vWFA_dom_sf"/>
</dbReference>
<dbReference type="GO" id="GO:0005198">
    <property type="term" value="F:structural molecule activity"/>
    <property type="evidence" value="ECO:0007669"/>
    <property type="project" value="UniProtKB-UniRule"/>
</dbReference>
<evidence type="ECO:0000313" key="6">
    <source>
        <dbReference type="EMBL" id="SKB64356.1"/>
    </source>
</evidence>
<dbReference type="CDD" id="cd00198">
    <property type="entry name" value="vWFA"/>
    <property type="match status" value="1"/>
</dbReference>
<evidence type="ECO:0000259" key="5">
    <source>
        <dbReference type="PROSITE" id="PS50234"/>
    </source>
</evidence>
<evidence type="ECO:0000313" key="7">
    <source>
        <dbReference type="Proteomes" id="UP000243406"/>
    </source>
</evidence>
<dbReference type="Pfam" id="PF00092">
    <property type="entry name" value="VWA"/>
    <property type="match status" value="1"/>
</dbReference>
<dbReference type="OrthoDB" id="9796789at2"/>
<keyword evidence="6" id="KW-0282">Flagellum</keyword>
<dbReference type="Gene3D" id="6.10.10.10">
    <property type="entry name" value="Flagellar export chaperone, C-terminal domain"/>
    <property type="match status" value="1"/>
</dbReference>
<dbReference type="PRINTS" id="PR00207">
    <property type="entry name" value="FLAGELLIN"/>
</dbReference>
<dbReference type="PANTHER" id="PTHR42792">
    <property type="entry name" value="FLAGELLIN"/>
    <property type="match status" value="1"/>
</dbReference>
<dbReference type="PROSITE" id="PS50234">
    <property type="entry name" value="VWFA"/>
    <property type="match status" value="1"/>
</dbReference>
<dbReference type="Proteomes" id="UP000243406">
    <property type="component" value="Unassembled WGS sequence"/>
</dbReference>
<dbReference type="InterPro" id="IPR002035">
    <property type="entry name" value="VWF_A"/>
</dbReference>
<proteinExistence type="inferred from homology"/>
<name>A0A1T5CYC9_9FIRM</name>
<feature type="domain" description="VWFA" evidence="5">
    <location>
        <begin position="151"/>
        <end position="291"/>
    </location>
</feature>